<feature type="compositionally biased region" description="Low complexity" evidence="2">
    <location>
        <begin position="28"/>
        <end position="46"/>
    </location>
</feature>
<dbReference type="InterPro" id="IPR008936">
    <property type="entry name" value="Rho_GTPase_activation_prot"/>
</dbReference>
<evidence type="ECO:0008006" key="7">
    <source>
        <dbReference type="Google" id="ProtNLM"/>
    </source>
</evidence>
<evidence type="ECO:0000256" key="1">
    <source>
        <dbReference type="ARBA" id="ARBA00022468"/>
    </source>
</evidence>
<dbReference type="PANTHER" id="PTHR10194">
    <property type="entry name" value="RAS GTPASE-ACTIVATING PROTEINS"/>
    <property type="match status" value="1"/>
</dbReference>
<keyword evidence="1" id="KW-0343">GTPase activation</keyword>
<dbReference type="AlphaFoldDB" id="A0A9P6HGN2"/>
<feature type="domain" description="C2" evidence="3">
    <location>
        <begin position="258"/>
        <end position="380"/>
    </location>
</feature>
<gene>
    <name evidence="5" type="ORF">BJ322DRAFT_1056604</name>
</gene>
<dbReference type="SMART" id="SM00323">
    <property type="entry name" value="RasGAP"/>
    <property type="match status" value="1"/>
</dbReference>
<proteinExistence type="predicted"/>
<evidence type="ECO:0000259" key="3">
    <source>
        <dbReference type="PROSITE" id="PS50004"/>
    </source>
</evidence>
<dbReference type="SUPFAM" id="SSF49562">
    <property type="entry name" value="C2 domain (Calcium/lipid-binding domain, CaLB)"/>
    <property type="match status" value="1"/>
</dbReference>
<dbReference type="InterPro" id="IPR001936">
    <property type="entry name" value="RasGAP_dom"/>
</dbReference>
<reference evidence="5" key="1">
    <citation type="journal article" date="2020" name="Nat. Commun.">
        <title>Large-scale genome sequencing of mycorrhizal fungi provides insights into the early evolution of symbiotic traits.</title>
        <authorList>
            <person name="Miyauchi S."/>
            <person name="Kiss E."/>
            <person name="Kuo A."/>
            <person name="Drula E."/>
            <person name="Kohler A."/>
            <person name="Sanchez-Garcia M."/>
            <person name="Morin E."/>
            <person name="Andreopoulos B."/>
            <person name="Barry K.W."/>
            <person name="Bonito G."/>
            <person name="Buee M."/>
            <person name="Carver A."/>
            <person name="Chen C."/>
            <person name="Cichocki N."/>
            <person name="Clum A."/>
            <person name="Culley D."/>
            <person name="Crous P.W."/>
            <person name="Fauchery L."/>
            <person name="Girlanda M."/>
            <person name="Hayes R.D."/>
            <person name="Keri Z."/>
            <person name="LaButti K."/>
            <person name="Lipzen A."/>
            <person name="Lombard V."/>
            <person name="Magnuson J."/>
            <person name="Maillard F."/>
            <person name="Murat C."/>
            <person name="Nolan M."/>
            <person name="Ohm R.A."/>
            <person name="Pangilinan J."/>
            <person name="Pereira M.F."/>
            <person name="Perotto S."/>
            <person name="Peter M."/>
            <person name="Pfister S."/>
            <person name="Riley R."/>
            <person name="Sitrit Y."/>
            <person name="Stielow J.B."/>
            <person name="Szollosi G."/>
            <person name="Zifcakova L."/>
            <person name="Stursova M."/>
            <person name="Spatafora J.W."/>
            <person name="Tedersoo L."/>
            <person name="Vaario L.M."/>
            <person name="Yamada A."/>
            <person name="Yan M."/>
            <person name="Wang P."/>
            <person name="Xu J."/>
            <person name="Bruns T."/>
            <person name="Baldrian P."/>
            <person name="Vilgalys R."/>
            <person name="Dunand C."/>
            <person name="Henrissat B."/>
            <person name="Grigoriev I.V."/>
            <person name="Hibbett D."/>
            <person name="Nagy L.G."/>
            <person name="Martin F.M."/>
        </authorList>
    </citation>
    <scope>NUCLEOTIDE SEQUENCE</scope>
    <source>
        <strain evidence="5">UH-Tt-Lm1</strain>
    </source>
</reference>
<dbReference type="SUPFAM" id="SSF48350">
    <property type="entry name" value="GTPase activation domain, GAP"/>
    <property type="match status" value="1"/>
</dbReference>
<name>A0A9P6HGN2_9AGAM</name>
<organism evidence="5 6">
    <name type="scientific">Thelephora terrestris</name>
    <dbReference type="NCBI Taxonomy" id="56493"/>
    <lineage>
        <taxon>Eukaryota</taxon>
        <taxon>Fungi</taxon>
        <taxon>Dikarya</taxon>
        <taxon>Basidiomycota</taxon>
        <taxon>Agaricomycotina</taxon>
        <taxon>Agaricomycetes</taxon>
        <taxon>Thelephorales</taxon>
        <taxon>Thelephoraceae</taxon>
        <taxon>Thelephora</taxon>
    </lineage>
</organism>
<feature type="compositionally biased region" description="Low complexity" evidence="2">
    <location>
        <begin position="278"/>
        <end position="295"/>
    </location>
</feature>
<feature type="region of interest" description="Disordered" evidence="2">
    <location>
        <begin position="261"/>
        <end position="295"/>
    </location>
</feature>
<feature type="region of interest" description="Disordered" evidence="2">
    <location>
        <begin position="992"/>
        <end position="1033"/>
    </location>
</feature>
<dbReference type="PANTHER" id="PTHR10194:SF60">
    <property type="entry name" value="RAS GTPASE-ACTIVATING PROTEIN RASKOL"/>
    <property type="match status" value="1"/>
</dbReference>
<feature type="compositionally biased region" description="Low complexity" evidence="2">
    <location>
        <begin position="940"/>
        <end position="960"/>
    </location>
</feature>
<dbReference type="Gene3D" id="1.10.506.10">
    <property type="entry name" value="GTPase Activation - p120gap, domain 1"/>
    <property type="match status" value="1"/>
</dbReference>
<dbReference type="PROSITE" id="PS50004">
    <property type="entry name" value="C2"/>
    <property type="match status" value="1"/>
</dbReference>
<dbReference type="CDD" id="cd05137">
    <property type="entry name" value="RasGAP_CLA2_BUD2"/>
    <property type="match status" value="1"/>
</dbReference>
<feature type="domain" description="Ras-GAP" evidence="4">
    <location>
        <begin position="443"/>
        <end position="649"/>
    </location>
</feature>
<dbReference type="Pfam" id="PF00616">
    <property type="entry name" value="RasGAP"/>
    <property type="match status" value="1"/>
</dbReference>
<dbReference type="Proteomes" id="UP000736335">
    <property type="component" value="Unassembled WGS sequence"/>
</dbReference>
<evidence type="ECO:0000259" key="4">
    <source>
        <dbReference type="PROSITE" id="PS50018"/>
    </source>
</evidence>
<evidence type="ECO:0000313" key="5">
    <source>
        <dbReference type="EMBL" id="KAF9785849.1"/>
    </source>
</evidence>
<accession>A0A9P6HGN2</accession>
<dbReference type="Pfam" id="PF00168">
    <property type="entry name" value="C2"/>
    <property type="match status" value="1"/>
</dbReference>
<dbReference type="SMART" id="SM00239">
    <property type="entry name" value="C2"/>
    <property type="match status" value="1"/>
</dbReference>
<dbReference type="SUPFAM" id="SSF50729">
    <property type="entry name" value="PH domain-like"/>
    <property type="match status" value="1"/>
</dbReference>
<dbReference type="InterPro" id="IPR035892">
    <property type="entry name" value="C2_domain_sf"/>
</dbReference>
<dbReference type="Gene3D" id="2.60.40.150">
    <property type="entry name" value="C2 domain"/>
    <property type="match status" value="1"/>
</dbReference>
<dbReference type="OrthoDB" id="775356at2759"/>
<dbReference type="InterPro" id="IPR039360">
    <property type="entry name" value="Ras_GTPase"/>
</dbReference>
<feature type="region of interest" description="Disordered" evidence="2">
    <location>
        <begin position="796"/>
        <end position="971"/>
    </location>
</feature>
<dbReference type="InterPro" id="IPR000008">
    <property type="entry name" value="C2_dom"/>
</dbReference>
<evidence type="ECO:0000256" key="2">
    <source>
        <dbReference type="SAM" id="MobiDB-lite"/>
    </source>
</evidence>
<protein>
    <recommendedName>
        <fullName evidence="7">Ras-GAP domain-containing protein</fullName>
    </recommendedName>
</protein>
<feature type="compositionally biased region" description="Basic and acidic residues" evidence="2">
    <location>
        <begin position="995"/>
        <end position="1016"/>
    </location>
</feature>
<dbReference type="PROSITE" id="PS50018">
    <property type="entry name" value="RAS_GTPASE_ACTIV_2"/>
    <property type="match status" value="1"/>
</dbReference>
<feature type="compositionally biased region" description="Low complexity" evidence="2">
    <location>
        <begin position="803"/>
        <end position="814"/>
    </location>
</feature>
<evidence type="ECO:0000313" key="6">
    <source>
        <dbReference type="Proteomes" id="UP000736335"/>
    </source>
</evidence>
<feature type="region of interest" description="Disordered" evidence="2">
    <location>
        <begin position="1"/>
        <end position="73"/>
    </location>
</feature>
<feature type="compositionally biased region" description="Pro residues" evidence="2">
    <location>
        <begin position="961"/>
        <end position="971"/>
    </location>
</feature>
<keyword evidence="6" id="KW-1185">Reference proteome</keyword>
<sequence>MTFPSADILDSSRHNDGIKNATSQLGNSPSSPATSAVPSLPSPRLSKSPRPRKSSVTVSVGGGSEGMTASKRSDTPTEFYITVDLYLSSTTSIGPKKPTRQKSLDGRLKDKSSWLSLSNRSNGCARWKTATCRLTVDEEGCQLNVYIEESFLYQAIYVYLLKATDIRPADRSLFDRKHVLAIHTVPGQRCVTVASNEPVYIAFSNPESMHTWLTLLRSYAIPEVYGTTINPSEGGLYRMWRQVEVHCISARDLGQAKYLADSRPSEARPPLPVTPDLSVSSHGSDSNSSWASGTSEGSTHYDIWCEIWVNATLCARTTVKKATVTPEWHESFLIGDLPPYDNLQITLYKEKRGSARSVPIGSVVVPLGTFQRGEYMEGWNPIVGANTNVSTGSGFYSQVGELRLKLKVDEEIVLPHYVYSGILQMLKSRNYLDWMNDLGTRMNLRDVSTQFISVAIATNTLVENICEMANKEVSETPTLSNNTLFRGNTVLTKTIELFMAWYGKPFLESSVGSVIRRICVERVSIEVDPTKTPKPDQDVEKNVEVLTQWCQGLWESIYRSRSECPPEMRTLFERIRKLVEKKCRATKTLGEDGSQNDFPWQAVSAFVFLRFIVPAILHPHSFGLVPGLPEAPVQRSLTLIAKVLQSSANLNSQPSQKEQFMQGVRDFLVDNRQAMIDYILVISTSTPDKFPTPGSPDGSDSDRRERLQVIESLRSRGANMPLLSREAIPLLPHLLDVPRHLAVISSAIVRRSNEVLAKSQLNGTPMDPDLNEFVNKCLEVEQQALKRVSKLAAHAKEVRRQRSASSSGPISTSSPLQVNGALRPSTSGDSRTTAVSRRPSTATSATTPRSKSSPKLESQPPTPTNHMDFRPTSGRVASRKRPSTMQENGNAHEIAPLRPRSAGRAFSSPSTPIKGGSGKEKFTLRSANQSSDKETPKTPPKLLRPILKRPSTAPSPSLLPMLPPTPEEVPRVPPLGSHSVSRAMGWKITSVVSTPKRDNKDGKRWLSRFSADDSSRRYPSGSEDTVSPGGEKRKGFSLRALLSWK</sequence>
<dbReference type="EMBL" id="WIUZ02000006">
    <property type="protein sequence ID" value="KAF9785849.1"/>
    <property type="molecule type" value="Genomic_DNA"/>
</dbReference>
<dbReference type="GO" id="GO:0005096">
    <property type="term" value="F:GTPase activator activity"/>
    <property type="evidence" value="ECO:0007669"/>
    <property type="project" value="UniProtKB-KW"/>
</dbReference>
<feature type="compositionally biased region" description="Low complexity" evidence="2">
    <location>
        <begin position="830"/>
        <end position="853"/>
    </location>
</feature>
<reference evidence="5" key="2">
    <citation type="submission" date="2020-11" db="EMBL/GenBank/DDBJ databases">
        <authorList>
            <consortium name="DOE Joint Genome Institute"/>
            <person name="Kuo A."/>
            <person name="Miyauchi S."/>
            <person name="Kiss E."/>
            <person name="Drula E."/>
            <person name="Kohler A."/>
            <person name="Sanchez-Garcia M."/>
            <person name="Andreopoulos B."/>
            <person name="Barry K.W."/>
            <person name="Bonito G."/>
            <person name="Buee M."/>
            <person name="Carver A."/>
            <person name="Chen C."/>
            <person name="Cichocki N."/>
            <person name="Clum A."/>
            <person name="Culley D."/>
            <person name="Crous P.W."/>
            <person name="Fauchery L."/>
            <person name="Girlanda M."/>
            <person name="Hayes R."/>
            <person name="Keri Z."/>
            <person name="Labutti K."/>
            <person name="Lipzen A."/>
            <person name="Lombard V."/>
            <person name="Magnuson J."/>
            <person name="Maillard F."/>
            <person name="Morin E."/>
            <person name="Murat C."/>
            <person name="Nolan M."/>
            <person name="Ohm R."/>
            <person name="Pangilinan J."/>
            <person name="Pereira M."/>
            <person name="Perotto S."/>
            <person name="Peter M."/>
            <person name="Riley R."/>
            <person name="Sitrit Y."/>
            <person name="Stielow B."/>
            <person name="Szollosi G."/>
            <person name="Zifcakova L."/>
            <person name="Stursova M."/>
            <person name="Spatafora J.W."/>
            <person name="Tedersoo L."/>
            <person name="Vaario L.-M."/>
            <person name="Yamada A."/>
            <person name="Yan M."/>
            <person name="Wang P."/>
            <person name="Xu J."/>
            <person name="Bruns T."/>
            <person name="Baldrian P."/>
            <person name="Vilgalys R."/>
            <person name="Henrissat B."/>
            <person name="Grigoriev I.V."/>
            <person name="Hibbett D."/>
            <person name="Nagy L.G."/>
            <person name="Martin F.M."/>
        </authorList>
    </citation>
    <scope>NUCLEOTIDE SEQUENCE</scope>
    <source>
        <strain evidence="5">UH-Tt-Lm1</strain>
    </source>
</reference>
<comment type="caution">
    <text evidence="5">The sequence shown here is derived from an EMBL/GenBank/DDBJ whole genome shotgun (WGS) entry which is preliminary data.</text>
</comment>